<comment type="caution">
    <text evidence="4">The sequence shown here is derived from an EMBL/GenBank/DDBJ whole genome shotgun (WGS) entry which is preliminary data.</text>
</comment>
<feature type="domain" description="N-acetyltransferase" evidence="3">
    <location>
        <begin position="28"/>
        <end position="170"/>
    </location>
</feature>
<keyword evidence="1 4" id="KW-0808">Transferase</keyword>
<dbReference type="InterPro" id="IPR000182">
    <property type="entry name" value="GNAT_dom"/>
</dbReference>
<dbReference type="InterPro" id="IPR050832">
    <property type="entry name" value="Bact_Acetyltransf"/>
</dbReference>
<dbReference type="GO" id="GO:0016747">
    <property type="term" value="F:acyltransferase activity, transferring groups other than amino-acyl groups"/>
    <property type="evidence" value="ECO:0007669"/>
    <property type="project" value="InterPro"/>
</dbReference>
<evidence type="ECO:0000259" key="3">
    <source>
        <dbReference type="PROSITE" id="PS51186"/>
    </source>
</evidence>
<protein>
    <submittedName>
        <fullName evidence="4">GNAT family N-acetyltransferase</fullName>
    </submittedName>
</protein>
<dbReference type="Gene3D" id="3.40.630.30">
    <property type="match status" value="1"/>
</dbReference>
<evidence type="ECO:0000313" key="4">
    <source>
        <dbReference type="EMBL" id="PMQ19485.1"/>
    </source>
</evidence>
<name>A0A2N7S014_9MICC</name>
<dbReference type="PROSITE" id="PS51186">
    <property type="entry name" value="GNAT"/>
    <property type="match status" value="1"/>
</dbReference>
<evidence type="ECO:0000256" key="1">
    <source>
        <dbReference type="ARBA" id="ARBA00022679"/>
    </source>
</evidence>
<gene>
    <name evidence="4" type="ORF">CIK84_12425</name>
</gene>
<dbReference type="Proteomes" id="UP000235739">
    <property type="component" value="Unassembled WGS sequence"/>
</dbReference>
<dbReference type="EMBL" id="PNQX01000002">
    <property type="protein sequence ID" value="PMQ19485.1"/>
    <property type="molecule type" value="Genomic_DNA"/>
</dbReference>
<dbReference type="CDD" id="cd04301">
    <property type="entry name" value="NAT_SF"/>
    <property type="match status" value="1"/>
</dbReference>
<proteinExistence type="predicted"/>
<reference evidence="4 5" key="1">
    <citation type="journal article" date="2017" name="Elife">
        <title>Extensive horizontal gene transfer in cheese-associated bacteria.</title>
        <authorList>
            <person name="Bonham K.S."/>
            <person name="Wolfe B.E."/>
            <person name="Dutton R.J."/>
        </authorList>
    </citation>
    <scope>NUCLEOTIDE SEQUENCE [LARGE SCALE GENOMIC DNA]</scope>
    <source>
        <strain evidence="4 5">JB182</strain>
    </source>
</reference>
<evidence type="ECO:0000256" key="2">
    <source>
        <dbReference type="ARBA" id="ARBA00023315"/>
    </source>
</evidence>
<dbReference type="AlphaFoldDB" id="A0A2N7S014"/>
<dbReference type="InterPro" id="IPR016181">
    <property type="entry name" value="Acyl_CoA_acyltransferase"/>
</dbReference>
<organism evidence="4 5">
    <name type="scientific">Glutamicibacter arilaitensis</name>
    <dbReference type="NCBI Taxonomy" id="256701"/>
    <lineage>
        <taxon>Bacteria</taxon>
        <taxon>Bacillati</taxon>
        <taxon>Actinomycetota</taxon>
        <taxon>Actinomycetes</taxon>
        <taxon>Micrococcales</taxon>
        <taxon>Micrococcaceae</taxon>
        <taxon>Glutamicibacter</taxon>
    </lineage>
</organism>
<sequence length="170" mass="18099">MNGIAMPSDLLQAHLQHTAISSPECSYAQLLPLDPARALDLADAYFTAYPPGMAAASRAEAREEMASTFTQEYGKVLENASFMAVRKGKAVGAIMVVAESIWEEQLSGPFIIDLFTAPAHQGHQLGRSLIAAAMLACKEQGARTLSLRVGEGTSPAAHRLYAQAGFLPIP</sequence>
<dbReference type="PANTHER" id="PTHR43877">
    <property type="entry name" value="AMINOALKYLPHOSPHONATE N-ACETYLTRANSFERASE-RELATED-RELATED"/>
    <property type="match status" value="1"/>
</dbReference>
<keyword evidence="2" id="KW-0012">Acyltransferase</keyword>
<dbReference type="PANTHER" id="PTHR43877:SF2">
    <property type="entry name" value="AMINOALKYLPHOSPHONATE N-ACETYLTRANSFERASE-RELATED"/>
    <property type="match status" value="1"/>
</dbReference>
<accession>A0A2N7S014</accession>
<dbReference type="Pfam" id="PF00583">
    <property type="entry name" value="Acetyltransf_1"/>
    <property type="match status" value="1"/>
</dbReference>
<dbReference type="SUPFAM" id="SSF55729">
    <property type="entry name" value="Acyl-CoA N-acyltransferases (Nat)"/>
    <property type="match status" value="1"/>
</dbReference>
<evidence type="ECO:0000313" key="5">
    <source>
        <dbReference type="Proteomes" id="UP000235739"/>
    </source>
</evidence>